<dbReference type="EMBL" id="JH159152">
    <property type="protein sequence ID" value="EGZ24507.1"/>
    <property type="molecule type" value="Genomic_DNA"/>
</dbReference>
<sequence>MTAVELASGYTAFDSPPAPTYRFVISSKAEKISIWLENLQSKKQWRTSYLDAKDYVTGMNSIPGASMVDYVSLFKDTLVYLMGEANQRKAVADADKAKIRRNLIEHVLKPVSLDRIDIVEAKLRDAEERLARTESKLCCVQEQAAATEIKLQEAEDKLAKTPKEVVHLYVASSNVKMLNDKGLIIWNDNKLEHFEFTNEREGIRILVPGWYILNLKVHLRPQSDGGIVDLRKNSGRIQCSQVPCGGGE</sequence>
<organism evidence="1 2">
    <name type="scientific">Phytophthora sojae (strain P6497)</name>
    <name type="common">Soybean stem and root rot agent</name>
    <name type="synonym">Phytophthora megasperma f. sp. glycines</name>
    <dbReference type="NCBI Taxonomy" id="1094619"/>
    <lineage>
        <taxon>Eukaryota</taxon>
        <taxon>Sar</taxon>
        <taxon>Stramenopiles</taxon>
        <taxon>Oomycota</taxon>
        <taxon>Peronosporomycetes</taxon>
        <taxon>Peronosporales</taxon>
        <taxon>Peronosporaceae</taxon>
        <taxon>Phytophthora</taxon>
    </lineage>
</organism>
<name>G4YXL8_PHYSP</name>
<evidence type="ECO:0000313" key="1">
    <source>
        <dbReference type="EMBL" id="EGZ24507.1"/>
    </source>
</evidence>
<dbReference type="KEGG" id="psoj:PHYSODRAFT_252108"/>
<keyword evidence="2" id="KW-1185">Reference proteome</keyword>
<gene>
    <name evidence="1" type="ORF">PHYSODRAFT_252108</name>
</gene>
<dbReference type="AlphaFoldDB" id="G4YXL8"/>
<reference evidence="1 2" key="1">
    <citation type="journal article" date="2006" name="Science">
        <title>Phytophthora genome sequences uncover evolutionary origins and mechanisms of pathogenesis.</title>
        <authorList>
            <person name="Tyler B.M."/>
            <person name="Tripathy S."/>
            <person name="Zhang X."/>
            <person name="Dehal P."/>
            <person name="Jiang R.H."/>
            <person name="Aerts A."/>
            <person name="Arredondo F.D."/>
            <person name="Baxter L."/>
            <person name="Bensasson D."/>
            <person name="Beynon J.L."/>
            <person name="Chapman J."/>
            <person name="Damasceno C.M."/>
            <person name="Dorrance A.E."/>
            <person name="Dou D."/>
            <person name="Dickerman A.W."/>
            <person name="Dubchak I.L."/>
            <person name="Garbelotto M."/>
            <person name="Gijzen M."/>
            <person name="Gordon S.G."/>
            <person name="Govers F."/>
            <person name="Grunwald N.J."/>
            <person name="Huang W."/>
            <person name="Ivors K.L."/>
            <person name="Jones R.W."/>
            <person name="Kamoun S."/>
            <person name="Krampis K."/>
            <person name="Lamour K.H."/>
            <person name="Lee M.K."/>
            <person name="McDonald W.H."/>
            <person name="Medina M."/>
            <person name="Meijer H.J."/>
            <person name="Nordberg E.K."/>
            <person name="Maclean D.J."/>
            <person name="Ospina-Giraldo M.D."/>
            <person name="Morris P.F."/>
            <person name="Phuntumart V."/>
            <person name="Putnam N.H."/>
            <person name="Rash S."/>
            <person name="Rose J.K."/>
            <person name="Sakihama Y."/>
            <person name="Salamov A.A."/>
            <person name="Savidor A."/>
            <person name="Scheuring C.F."/>
            <person name="Smith B.M."/>
            <person name="Sobral B.W."/>
            <person name="Terry A."/>
            <person name="Torto-Alalibo T.A."/>
            <person name="Win J."/>
            <person name="Xu Z."/>
            <person name="Zhang H."/>
            <person name="Grigoriev I.V."/>
            <person name="Rokhsar D.S."/>
            <person name="Boore J.L."/>
        </authorList>
    </citation>
    <scope>NUCLEOTIDE SEQUENCE [LARGE SCALE GENOMIC DNA]</scope>
    <source>
        <strain evidence="1 2">P6497</strain>
    </source>
</reference>
<proteinExistence type="predicted"/>
<dbReference type="SUPFAM" id="SSF57997">
    <property type="entry name" value="Tropomyosin"/>
    <property type="match status" value="1"/>
</dbReference>
<dbReference type="RefSeq" id="XP_009519795.1">
    <property type="nucleotide sequence ID" value="XM_009521500.1"/>
</dbReference>
<evidence type="ECO:0000313" key="2">
    <source>
        <dbReference type="Proteomes" id="UP000002640"/>
    </source>
</evidence>
<dbReference type="Proteomes" id="UP000002640">
    <property type="component" value="Unassembled WGS sequence"/>
</dbReference>
<dbReference type="GeneID" id="20638230"/>
<accession>G4YXL8</accession>
<dbReference type="InParanoid" id="G4YXL8"/>
<protein>
    <submittedName>
        <fullName evidence="1">Uncharacterized protein</fullName>
    </submittedName>
</protein>